<dbReference type="PROSITE" id="PS50850">
    <property type="entry name" value="MFS"/>
    <property type="match status" value="1"/>
</dbReference>
<organism evidence="6 7">
    <name type="scientific">Zwartia hollandica</name>
    <dbReference type="NCBI Taxonomy" id="324606"/>
    <lineage>
        <taxon>Bacteria</taxon>
        <taxon>Pseudomonadati</taxon>
        <taxon>Pseudomonadota</taxon>
        <taxon>Betaproteobacteria</taxon>
        <taxon>Burkholderiales</taxon>
        <taxon>Alcaligenaceae</taxon>
        <taxon>Zwartia</taxon>
    </lineage>
</organism>
<dbReference type="RefSeq" id="WP_259660859.1">
    <property type="nucleotide sequence ID" value="NZ_JAHXRI010000006.1"/>
</dbReference>
<feature type="transmembrane region" description="Helical" evidence="4">
    <location>
        <begin position="336"/>
        <end position="361"/>
    </location>
</feature>
<dbReference type="Proteomes" id="UP000739565">
    <property type="component" value="Unassembled WGS sequence"/>
</dbReference>
<evidence type="ECO:0000259" key="5">
    <source>
        <dbReference type="PROSITE" id="PS50850"/>
    </source>
</evidence>
<feature type="domain" description="Major facilitator superfamily (MFS) profile" evidence="5">
    <location>
        <begin position="1"/>
        <end position="393"/>
    </location>
</feature>
<feature type="transmembrane region" description="Helical" evidence="4">
    <location>
        <begin position="213"/>
        <end position="233"/>
    </location>
</feature>
<keyword evidence="3 4" id="KW-0472">Membrane</keyword>
<evidence type="ECO:0000256" key="2">
    <source>
        <dbReference type="ARBA" id="ARBA00022989"/>
    </source>
</evidence>
<dbReference type="GO" id="GO:0022857">
    <property type="term" value="F:transmembrane transporter activity"/>
    <property type="evidence" value="ECO:0007669"/>
    <property type="project" value="InterPro"/>
</dbReference>
<evidence type="ECO:0000313" key="6">
    <source>
        <dbReference type="EMBL" id="MBZ1350483.1"/>
    </source>
</evidence>
<dbReference type="Gene3D" id="1.20.1250.20">
    <property type="entry name" value="MFS general substrate transporter like domains"/>
    <property type="match status" value="1"/>
</dbReference>
<dbReference type="SUPFAM" id="SSF103473">
    <property type="entry name" value="MFS general substrate transporter"/>
    <property type="match status" value="1"/>
</dbReference>
<feature type="transmembrane region" description="Helical" evidence="4">
    <location>
        <begin position="160"/>
        <end position="180"/>
    </location>
</feature>
<keyword evidence="2 4" id="KW-1133">Transmembrane helix</keyword>
<dbReference type="PANTHER" id="PTHR23527">
    <property type="entry name" value="BLL3282 PROTEIN"/>
    <property type="match status" value="1"/>
</dbReference>
<feature type="transmembrane region" description="Helical" evidence="4">
    <location>
        <begin position="239"/>
        <end position="264"/>
    </location>
</feature>
<dbReference type="InterPro" id="IPR036259">
    <property type="entry name" value="MFS_trans_sf"/>
</dbReference>
<comment type="caution">
    <text evidence="6">The sequence shown here is derived from an EMBL/GenBank/DDBJ whole genome shotgun (WGS) entry which is preliminary data.</text>
</comment>
<proteinExistence type="predicted"/>
<feature type="transmembrane region" description="Helical" evidence="4">
    <location>
        <begin position="302"/>
        <end position="324"/>
    </location>
</feature>
<protein>
    <submittedName>
        <fullName evidence="6">MFS transporter</fullName>
    </submittedName>
</protein>
<reference evidence="6" key="1">
    <citation type="submission" date="2021-07" db="EMBL/GenBank/DDBJ databases">
        <title>New genus and species of the family Alcaligenaceae.</title>
        <authorList>
            <person name="Hahn M.W."/>
        </authorList>
    </citation>
    <scope>NUCLEOTIDE SEQUENCE</scope>
    <source>
        <strain evidence="6">LF4-65</strain>
    </source>
</reference>
<dbReference type="Pfam" id="PF07690">
    <property type="entry name" value="MFS_1"/>
    <property type="match status" value="1"/>
</dbReference>
<feature type="transmembrane region" description="Helical" evidence="4">
    <location>
        <begin position="78"/>
        <end position="102"/>
    </location>
</feature>
<gene>
    <name evidence="6" type="ORF">KZZ10_07470</name>
</gene>
<feature type="transmembrane region" description="Helical" evidence="4">
    <location>
        <begin position="276"/>
        <end position="296"/>
    </location>
</feature>
<dbReference type="InterPro" id="IPR011701">
    <property type="entry name" value="MFS"/>
</dbReference>
<dbReference type="InterPro" id="IPR052952">
    <property type="entry name" value="MFS-Transporter"/>
</dbReference>
<feature type="transmembrane region" description="Helical" evidence="4">
    <location>
        <begin position="367"/>
        <end position="386"/>
    </location>
</feature>
<feature type="transmembrane region" description="Helical" evidence="4">
    <location>
        <begin position="41"/>
        <end position="66"/>
    </location>
</feature>
<name>A0A953NA26_9BURK</name>
<keyword evidence="1 4" id="KW-0812">Transmembrane</keyword>
<dbReference type="EMBL" id="JAHXRI010000006">
    <property type="protein sequence ID" value="MBZ1350483.1"/>
    <property type="molecule type" value="Genomic_DNA"/>
</dbReference>
<evidence type="ECO:0000313" key="7">
    <source>
        <dbReference type="Proteomes" id="UP000739565"/>
    </source>
</evidence>
<accession>A0A953NA26</accession>
<dbReference type="AlphaFoldDB" id="A0A953NA26"/>
<dbReference type="InterPro" id="IPR020846">
    <property type="entry name" value="MFS_dom"/>
</dbReference>
<evidence type="ECO:0000256" key="4">
    <source>
        <dbReference type="SAM" id="Phobius"/>
    </source>
</evidence>
<evidence type="ECO:0000256" key="3">
    <source>
        <dbReference type="ARBA" id="ARBA00023136"/>
    </source>
</evidence>
<keyword evidence="7" id="KW-1185">Reference proteome</keyword>
<sequence length="396" mass="41697">MNRLLVALSAMFLQQTFVALGRALPAVIAPAMIADLMLDSAWIGVYFSIVAAAALMTQLGCGNFIVRYGAMRMSQAALVLLAIGTAFAAIGTPFFLVLSALLAGGGASVSTPASSHLLGRCSPPKYMPLIFSIKQTAVPAGLLIAGFVGPSLTEWSNWRYTMLISALSCVIFSLMLQPLVKHFDDDRIATRKFHFSDFGTTLRSVLGTRDLRNLAFSCFAFNAVQTIFTIYFVVYLTTIGYTMVAAGFLFSLVVVIAVPGRIVWGLLGSGYIQPRIMMATLALGMVISMVLLGLSSGGWPTIVIGIIATVISATALSWHGVLLAEAARAAPEGSRGGVTGGVLSFGQIGALTAPIIFALLLGISNSYGLGFIVCSIPALLVALVLLRQRQGSTLGK</sequence>
<dbReference type="PANTHER" id="PTHR23527:SF1">
    <property type="entry name" value="BLL3282 PROTEIN"/>
    <property type="match status" value="1"/>
</dbReference>
<evidence type="ECO:0000256" key="1">
    <source>
        <dbReference type="ARBA" id="ARBA00022692"/>
    </source>
</evidence>